<keyword evidence="3" id="KW-0540">Nuclease</keyword>
<accession>A0A9X3EEH0</accession>
<evidence type="ECO:0000259" key="1">
    <source>
        <dbReference type="Pfam" id="PF13391"/>
    </source>
</evidence>
<keyword evidence="3" id="KW-0378">Hydrolase</keyword>
<dbReference type="InterPro" id="IPR058813">
    <property type="entry name" value="DNA-SBD_ScoMcrA"/>
</dbReference>
<dbReference type="Proteomes" id="UP001150830">
    <property type="component" value="Unassembled WGS sequence"/>
</dbReference>
<reference evidence="3" key="1">
    <citation type="submission" date="2022-11" db="EMBL/GenBank/DDBJ databases">
        <title>Parathalassolutuus dongxingensis gen. nov., sp. nov., a novel member of family Oceanospirillaceae isolated from a coastal shrimp pond in Guangxi, China.</title>
        <authorList>
            <person name="Chen H."/>
        </authorList>
    </citation>
    <scope>NUCLEOTIDE SEQUENCE</scope>
    <source>
        <strain evidence="3">G-43</strain>
    </source>
</reference>
<dbReference type="InterPro" id="IPR003615">
    <property type="entry name" value="HNH_nuc"/>
</dbReference>
<dbReference type="PIRSF" id="PIRSF030850">
    <property type="entry name" value="UCP030850"/>
    <property type="match status" value="1"/>
</dbReference>
<dbReference type="Pfam" id="PF26340">
    <property type="entry name" value="DNA-SBD_ScoMcrA"/>
    <property type="match status" value="1"/>
</dbReference>
<protein>
    <submittedName>
        <fullName evidence="3">HNH endonuclease</fullName>
    </submittedName>
</protein>
<dbReference type="Pfam" id="PF13391">
    <property type="entry name" value="HNH_2"/>
    <property type="match status" value="1"/>
</dbReference>
<dbReference type="RefSeq" id="WP_283174318.1">
    <property type="nucleotide sequence ID" value="NZ_JAPNOA010000039.1"/>
</dbReference>
<dbReference type="AlphaFoldDB" id="A0A9X3EEH0"/>
<dbReference type="InterPro" id="IPR011396">
    <property type="entry name" value="PT_DNA_restrict"/>
</dbReference>
<evidence type="ECO:0000259" key="2">
    <source>
        <dbReference type="Pfam" id="PF26340"/>
    </source>
</evidence>
<organism evidence="3 4">
    <name type="scientific">Parathalassolituus penaei</name>
    <dbReference type="NCBI Taxonomy" id="2997323"/>
    <lineage>
        <taxon>Bacteria</taxon>
        <taxon>Pseudomonadati</taxon>
        <taxon>Pseudomonadota</taxon>
        <taxon>Gammaproteobacteria</taxon>
        <taxon>Oceanospirillales</taxon>
        <taxon>Oceanospirillaceae</taxon>
        <taxon>Parathalassolituus</taxon>
    </lineage>
</organism>
<gene>
    <name evidence="3" type="ORF">OUO13_13015</name>
</gene>
<keyword evidence="3" id="KW-0255">Endonuclease</keyword>
<comment type="caution">
    <text evidence="3">The sequence shown here is derived from an EMBL/GenBank/DDBJ whole genome shotgun (WGS) entry which is preliminary data.</text>
</comment>
<evidence type="ECO:0000313" key="3">
    <source>
        <dbReference type="EMBL" id="MCY0966107.1"/>
    </source>
</evidence>
<proteinExistence type="predicted"/>
<evidence type="ECO:0000313" key="4">
    <source>
        <dbReference type="Proteomes" id="UP001150830"/>
    </source>
</evidence>
<sequence>MASEQVLDRIRNLNMARVSGKRAPHKPLLILVALGAWQRGIRDVPFPLIEATLLPLLKAWAPPTKSRPQPELPYWYMRSDGLWQVHQADQLECKSSGFPTLAALRQSSAAFTADVQEWLDRDDSALLSMAWLILEQHFLPSTYEALLDQCGLDIPLPFSLQPSSVINDPANAGQRYRTAGFRREVLQAYDYRCAVSGFQIWLGGTEIACEAAHVMAHAFGGPDSVDNGLALEPTLHLLFDRGIWSLSDDRRILVSQDFTGSDAGLERIRSLSGQRIRDPKPGQPLLNPEYIRWHREANAGGVFRAPALPW</sequence>
<dbReference type="GO" id="GO:0004519">
    <property type="term" value="F:endonuclease activity"/>
    <property type="evidence" value="ECO:0007669"/>
    <property type="project" value="UniProtKB-KW"/>
</dbReference>
<dbReference type="NCBIfam" id="NF045808">
    <property type="entry name" value="PT-DNA_restrict"/>
    <property type="match status" value="1"/>
</dbReference>
<name>A0A9X3EEH0_9GAMM</name>
<feature type="domain" description="ScoMcrA-like DNA sulfur-binding" evidence="2">
    <location>
        <begin position="4"/>
        <end position="153"/>
    </location>
</feature>
<dbReference type="EMBL" id="JAPNOA010000039">
    <property type="protein sequence ID" value="MCY0966107.1"/>
    <property type="molecule type" value="Genomic_DNA"/>
</dbReference>
<feature type="domain" description="HNH nuclease" evidence="1">
    <location>
        <begin position="193"/>
        <end position="246"/>
    </location>
</feature>
<keyword evidence="4" id="KW-1185">Reference proteome</keyword>